<evidence type="ECO:0000313" key="1">
    <source>
        <dbReference type="EMBL" id="AKS40491.1"/>
    </source>
</evidence>
<organism evidence="1 2">
    <name type="scientific">Wenzhouxiangella marina</name>
    <dbReference type="NCBI Taxonomy" id="1579979"/>
    <lineage>
        <taxon>Bacteria</taxon>
        <taxon>Pseudomonadati</taxon>
        <taxon>Pseudomonadota</taxon>
        <taxon>Gammaproteobacteria</taxon>
        <taxon>Chromatiales</taxon>
        <taxon>Wenzhouxiangellaceae</taxon>
        <taxon>Wenzhouxiangella</taxon>
    </lineage>
</organism>
<reference evidence="1 2" key="1">
    <citation type="submission" date="2015-07" db="EMBL/GenBank/DDBJ databases">
        <authorList>
            <person name="Noorani M."/>
        </authorList>
    </citation>
    <scope>NUCLEOTIDE SEQUENCE [LARGE SCALE GENOMIC DNA]</scope>
    <source>
        <strain evidence="1 2">KCTC 42284</strain>
    </source>
</reference>
<dbReference type="Proteomes" id="UP000066624">
    <property type="component" value="Chromosome"/>
</dbReference>
<dbReference type="EMBL" id="CP012154">
    <property type="protein sequence ID" value="AKS40491.1"/>
    <property type="molecule type" value="Genomic_DNA"/>
</dbReference>
<accession>A0A0K0XS92</accession>
<protein>
    <submittedName>
        <fullName evidence="1">Uncharacterized protein</fullName>
    </submittedName>
</protein>
<keyword evidence="2" id="KW-1185">Reference proteome</keyword>
<dbReference type="STRING" id="1579979.WM2015_100"/>
<dbReference type="KEGG" id="wma:WM2015_100"/>
<gene>
    <name evidence="1" type="ORF">WM2015_100</name>
</gene>
<evidence type="ECO:0000313" key="2">
    <source>
        <dbReference type="Proteomes" id="UP000066624"/>
    </source>
</evidence>
<dbReference type="RefSeq" id="WP_049724205.1">
    <property type="nucleotide sequence ID" value="NZ_CP012154.1"/>
</dbReference>
<dbReference type="PROSITE" id="PS51257">
    <property type="entry name" value="PROKAR_LIPOPROTEIN"/>
    <property type="match status" value="1"/>
</dbReference>
<sequence length="244" mass="26831">MNLIKRSLMAALLCLALVGCQSDPADEAQLQVHDVSGLEQRNLEAKLNALLEREDLALTGRVSLLENDQLAVNGPARLQQEIADILAALRSASPASETLDGATYRVRYWLLTMEPGEQTSALPTPIQAILPSLQDEFPGYAIRIGDYIESYHYGHEPRSTTINSGAGSRVSIRSMRPTADGLEAELEMTARPVYEDRMAPRYRIHRLLADGQPVVVGRSYDQADDGQPAYQVLLLQADLMEATD</sequence>
<name>A0A0K0XS92_9GAMM</name>
<proteinExistence type="predicted"/>
<dbReference type="AlphaFoldDB" id="A0A0K0XS92"/>